<keyword evidence="14" id="KW-1185">Reference proteome</keyword>
<dbReference type="InterPro" id="IPR003439">
    <property type="entry name" value="ABC_transporter-like_ATP-bd"/>
</dbReference>
<evidence type="ECO:0000256" key="5">
    <source>
        <dbReference type="ARBA" id="ARBA00022692"/>
    </source>
</evidence>
<evidence type="ECO:0000256" key="11">
    <source>
        <dbReference type="SAM" id="Phobius"/>
    </source>
</evidence>
<feature type="transmembrane region" description="Helical" evidence="11">
    <location>
        <begin position="522"/>
        <end position="548"/>
    </location>
</feature>
<accession>A0A5R8QJ38</accession>
<reference evidence="13 14" key="1">
    <citation type="submission" date="2019-05" db="EMBL/GenBank/DDBJ databases">
        <title>Culicoidintestinum kansasii gen. nov., sp. nov. from the gastrointestinal tract of the biting midge, Culicoides sonorensis.</title>
        <authorList>
            <person name="Neupane S."/>
            <person name="Ghosh A."/>
            <person name="Gunther S."/>
            <person name="Martin K."/>
            <person name="Zurek L."/>
        </authorList>
    </citation>
    <scope>NUCLEOTIDE SEQUENCE [LARGE SCALE GENOMIC DNA]</scope>
    <source>
        <strain evidence="13 14">CS-1</strain>
    </source>
</reference>
<dbReference type="InterPro" id="IPR025857">
    <property type="entry name" value="MacB_PCD"/>
</dbReference>
<keyword evidence="4" id="KW-0997">Cell inner membrane</keyword>
<dbReference type="SUPFAM" id="SSF52540">
    <property type="entry name" value="P-loop containing nucleoside triphosphate hydrolases"/>
    <property type="match status" value="1"/>
</dbReference>
<comment type="caution">
    <text evidence="13">The sequence shown here is derived from an EMBL/GenBank/DDBJ whole genome shotgun (WGS) entry which is preliminary data.</text>
</comment>
<dbReference type="PROSITE" id="PS00211">
    <property type="entry name" value="ABC_TRANSPORTER_1"/>
    <property type="match status" value="1"/>
</dbReference>
<dbReference type="PANTHER" id="PTHR42798">
    <property type="entry name" value="LIPOPROTEIN-RELEASING SYSTEM ATP-BINDING PROTEIN LOLD"/>
    <property type="match status" value="1"/>
</dbReference>
<keyword evidence="3" id="KW-1003">Cell membrane</keyword>
<keyword evidence="6" id="KW-0547">Nucleotide-binding</keyword>
<dbReference type="PROSITE" id="PS50893">
    <property type="entry name" value="ABC_TRANSPORTER_2"/>
    <property type="match status" value="1"/>
</dbReference>
<evidence type="ECO:0000313" key="14">
    <source>
        <dbReference type="Proteomes" id="UP000306912"/>
    </source>
</evidence>
<dbReference type="GO" id="GO:0022857">
    <property type="term" value="F:transmembrane transporter activity"/>
    <property type="evidence" value="ECO:0007669"/>
    <property type="project" value="UniProtKB-ARBA"/>
</dbReference>
<evidence type="ECO:0000256" key="9">
    <source>
        <dbReference type="ARBA" id="ARBA00023136"/>
    </source>
</evidence>
<keyword evidence="8 11" id="KW-1133">Transmembrane helix</keyword>
<keyword evidence="7 13" id="KW-0067">ATP-binding</keyword>
<dbReference type="GO" id="GO:0005524">
    <property type="term" value="F:ATP binding"/>
    <property type="evidence" value="ECO:0007669"/>
    <property type="project" value="UniProtKB-KW"/>
</dbReference>
<dbReference type="GO" id="GO:0005886">
    <property type="term" value="C:plasma membrane"/>
    <property type="evidence" value="ECO:0007669"/>
    <property type="project" value="UniProtKB-SubCell"/>
</dbReference>
<dbReference type="InParanoid" id="A0A5R8QJ38"/>
<feature type="transmembrane region" description="Helical" evidence="11">
    <location>
        <begin position="569"/>
        <end position="597"/>
    </location>
</feature>
<dbReference type="Pfam" id="PF00005">
    <property type="entry name" value="ABC_tran"/>
    <property type="match status" value="1"/>
</dbReference>
<sequence length="651" mass="70680">MLLKIRNLKKSYKISKDNEFIALKGIDVDFSSGELVSIIGESGSGKSTLMNLIGALDLDYTGEISVDDVDIKTMNSHQIDNYRKDKIGFVFQSFNLIPHYTVLENVTISCILAGIDKKERDERAKAILKKVGLENHLSKKPNQLSGGQMQRVAIARALINDPEILLADEPTGALDSETSEQILALIKSIADEGKLVIMVTHSQSVAAASDRVVRIADGLIVEDISKKEVQPEQWNNAKTQGHSKGKLSFFNSLKMAFKNMKEKKTRNLLVSFGSSIGIMSVVLMLSLGNGITNYMNNMMQEFVNPLVVEVTKPTESSQSSSSLAPDPSTFLNEKEVFTQSEISELSDIANVESVEYGFSTTSMNDNKIVYNDEEQVVTTIATVSQAMTNSSISSGTMPSGNEILIDEGTNEKYAESLVGKVITVEFKLNDTLITKELTVSGTYHSSNGSIANLSSAYVDYDLLTKLAQDNDISLEPNTIYLVAASEDDAQSVKQAVTDLGYSGSQSETIANIFNDMISTVTLVLAAVSGISLFVSAIMILVVLYISVVERTKEIGVLRSLGARKKDIRRIFTGEAFLIGLLTALIGVTSAFILQFVINTVVAQIIGYDVVAMTVQYIIIGVVMSVVVSTIAGLYPASRAAKVDPVIALKRD</sequence>
<dbReference type="GO" id="GO:0098796">
    <property type="term" value="C:membrane protein complex"/>
    <property type="evidence" value="ECO:0007669"/>
    <property type="project" value="UniProtKB-ARBA"/>
</dbReference>
<dbReference type="InterPro" id="IPR017911">
    <property type="entry name" value="MacB-like_ATP-bd"/>
</dbReference>
<keyword evidence="5 11" id="KW-0812">Transmembrane</keyword>
<feature type="domain" description="ABC transporter" evidence="12">
    <location>
        <begin position="3"/>
        <end position="242"/>
    </location>
</feature>
<dbReference type="PANTHER" id="PTHR42798:SF6">
    <property type="entry name" value="CELL DIVISION ATP-BINDING PROTEIN FTSE"/>
    <property type="match status" value="1"/>
</dbReference>
<dbReference type="FunFam" id="3.40.50.300:FF:000032">
    <property type="entry name" value="Export ABC transporter ATP-binding protein"/>
    <property type="match status" value="1"/>
</dbReference>
<dbReference type="InterPro" id="IPR003838">
    <property type="entry name" value="ABC3_permease_C"/>
</dbReference>
<proteinExistence type="inferred from homology"/>
<dbReference type="AlphaFoldDB" id="A0A5R8QJ38"/>
<dbReference type="InterPro" id="IPR003593">
    <property type="entry name" value="AAA+_ATPase"/>
</dbReference>
<keyword evidence="2" id="KW-0813">Transport</keyword>
<dbReference type="Pfam" id="PF12704">
    <property type="entry name" value="MacB_PCD"/>
    <property type="match status" value="1"/>
</dbReference>
<dbReference type="Pfam" id="PF02687">
    <property type="entry name" value="FtsX"/>
    <property type="match status" value="1"/>
</dbReference>
<dbReference type="OrthoDB" id="2079174at2"/>
<dbReference type="SMART" id="SM00382">
    <property type="entry name" value="AAA"/>
    <property type="match status" value="1"/>
</dbReference>
<evidence type="ECO:0000256" key="6">
    <source>
        <dbReference type="ARBA" id="ARBA00022741"/>
    </source>
</evidence>
<dbReference type="EMBL" id="VBWP01000001">
    <property type="protein sequence ID" value="TLG77267.1"/>
    <property type="molecule type" value="Genomic_DNA"/>
</dbReference>
<feature type="transmembrane region" description="Helical" evidence="11">
    <location>
        <begin position="268"/>
        <end position="288"/>
    </location>
</feature>
<gene>
    <name evidence="13" type="ORF">FEZ08_01230</name>
</gene>
<evidence type="ECO:0000259" key="12">
    <source>
        <dbReference type="PROSITE" id="PS50893"/>
    </source>
</evidence>
<organism evidence="13 14">
    <name type="scientific">Culicoidibacter larvae</name>
    <dbReference type="NCBI Taxonomy" id="2579976"/>
    <lineage>
        <taxon>Bacteria</taxon>
        <taxon>Bacillati</taxon>
        <taxon>Bacillota</taxon>
        <taxon>Culicoidibacteria</taxon>
        <taxon>Culicoidibacterales</taxon>
        <taxon>Culicoidibacteraceae</taxon>
        <taxon>Culicoidibacter</taxon>
    </lineage>
</organism>
<evidence type="ECO:0000256" key="3">
    <source>
        <dbReference type="ARBA" id="ARBA00022475"/>
    </source>
</evidence>
<dbReference type="CDD" id="cd03255">
    <property type="entry name" value="ABC_MJ0796_LolCDE_FtsE"/>
    <property type="match status" value="1"/>
</dbReference>
<evidence type="ECO:0000256" key="8">
    <source>
        <dbReference type="ARBA" id="ARBA00022989"/>
    </source>
</evidence>
<dbReference type="Proteomes" id="UP000306912">
    <property type="component" value="Unassembled WGS sequence"/>
</dbReference>
<evidence type="ECO:0000256" key="7">
    <source>
        <dbReference type="ARBA" id="ARBA00022840"/>
    </source>
</evidence>
<dbReference type="InterPro" id="IPR027417">
    <property type="entry name" value="P-loop_NTPase"/>
</dbReference>
<evidence type="ECO:0000256" key="1">
    <source>
        <dbReference type="ARBA" id="ARBA00004429"/>
    </source>
</evidence>
<dbReference type="RefSeq" id="WP_138189875.1">
    <property type="nucleotide sequence ID" value="NZ_VBWP01000001.1"/>
</dbReference>
<evidence type="ECO:0000256" key="2">
    <source>
        <dbReference type="ARBA" id="ARBA00022448"/>
    </source>
</evidence>
<keyword evidence="9 11" id="KW-0472">Membrane</keyword>
<dbReference type="InterPro" id="IPR017871">
    <property type="entry name" value="ABC_transporter-like_CS"/>
</dbReference>
<comment type="subcellular location">
    <subcellularLocation>
        <location evidence="1">Cell inner membrane</location>
        <topology evidence="1">Multi-pass membrane protein</topology>
    </subcellularLocation>
</comment>
<dbReference type="Gene3D" id="3.40.50.300">
    <property type="entry name" value="P-loop containing nucleotide triphosphate hydrolases"/>
    <property type="match status" value="1"/>
</dbReference>
<evidence type="ECO:0000256" key="4">
    <source>
        <dbReference type="ARBA" id="ARBA00022519"/>
    </source>
</evidence>
<comment type="similarity">
    <text evidence="10">Belongs to the ABC transporter superfamily. Macrolide exporter (TC 3.A.1.122) family.</text>
</comment>
<protein>
    <submittedName>
        <fullName evidence="13">ATP-binding cassette domain-containing protein</fullName>
    </submittedName>
</protein>
<feature type="transmembrane region" description="Helical" evidence="11">
    <location>
        <begin position="609"/>
        <end position="634"/>
    </location>
</feature>
<evidence type="ECO:0000256" key="10">
    <source>
        <dbReference type="ARBA" id="ARBA00038388"/>
    </source>
</evidence>
<dbReference type="GO" id="GO:0016887">
    <property type="term" value="F:ATP hydrolysis activity"/>
    <property type="evidence" value="ECO:0007669"/>
    <property type="project" value="InterPro"/>
</dbReference>
<evidence type="ECO:0000313" key="13">
    <source>
        <dbReference type="EMBL" id="TLG77267.1"/>
    </source>
</evidence>
<name>A0A5R8QJ38_9FIRM</name>